<evidence type="ECO:0000313" key="7">
    <source>
        <dbReference type="Proteomes" id="UP001235269"/>
    </source>
</evidence>
<evidence type="ECO:0000259" key="5">
    <source>
        <dbReference type="PROSITE" id="PS50931"/>
    </source>
</evidence>
<name>A0ABU0IGT4_9HYPH</name>
<comment type="similarity">
    <text evidence="1">Belongs to the LysR transcriptional regulatory family.</text>
</comment>
<dbReference type="Proteomes" id="UP001235269">
    <property type="component" value="Unassembled WGS sequence"/>
</dbReference>
<evidence type="ECO:0000256" key="3">
    <source>
        <dbReference type="ARBA" id="ARBA00023125"/>
    </source>
</evidence>
<keyword evidence="3" id="KW-0238">DNA-binding</keyword>
<keyword evidence="4" id="KW-0804">Transcription</keyword>
<accession>A0ABU0IGT4</accession>
<dbReference type="Pfam" id="PF00126">
    <property type="entry name" value="HTH_1"/>
    <property type="match status" value="1"/>
</dbReference>
<evidence type="ECO:0000256" key="2">
    <source>
        <dbReference type="ARBA" id="ARBA00023015"/>
    </source>
</evidence>
<dbReference type="InterPro" id="IPR005119">
    <property type="entry name" value="LysR_subst-bd"/>
</dbReference>
<dbReference type="PANTHER" id="PTHR30346">
    <property type="entry name" value="TRANSCRIPTIONAL DUAL REGULATOR HCAR-RELATED"/>
    <property type="match status" value="1"/>
</dbReference>
<comment type="caution">
    <text evidence="6">The sequence shown here is derived from an EMBL/GenBank/DDBJ whole genome shotgun (WGS) entry which is preliminary data.</text>
</comment>
<evidence type="ECO:0000256" key="4">
    <source>
        <dbReference type="ARBA" id="ARBA00023163"/>
    </source>
</evidence>
<dbReference type="SUPFAM" id="SSF46785">
    <property type="entry name" value="Winged helix' DNA-binding domain"/>
    <property type="match status" value="1"/>
</dbReference>
<reference evidence="6 7" key="1">
    <citation type="submission" date="2023-07" db="EMBL/GenBank/DDBJ databases">
        <title>Genomic Encyclopedia of Type Strains, Phase IV (KMG-IV): sequencing the most valuable type-strain genomes for metagenomic binning, comparative biology and taxonomic classification.</title>
        <authorList>
            <person name="Goeker M."/>
        </authorList>
    </citation>
    <scope>NUCLEOTIDE SEQUENCE [LARGE SCALE GENOMIC DNA]</scope>
    <source>
        <strain evidence="6 7">DSM 100301</strain>
    </source>
</reference>
<dbReference type="PANTHER" id="PTHR30346:SF10">
    <property type="entry name" value="TRANSCRIPTIONAL REGULATOR OF OXIDATIVE STRESS OXYR"/>
    <property type="match status" value="1"/>
</dbReference>
<evidence type="ECO:0000256" key="1">
    <source>
        <dbReference type="ARBA" id="ARBA00009437"/>
    </source>
</evidence>
<organism evidence="6 7">
    <name type="scientific">Rhizobium paknamense</name>
    <dbReference type="NCBI Taxonomy" id="1206817"/>
    <lineage>
        <taxon>Bacteria</taxon>
        <taxon>Pseudomonadati</taxon>
        <taxon>Pseudomonadota</taxon>
        <taxon>Alphaproteobacteria</taxon>
        <taxon>Hyphomicrobiales</taxon>
        <taxon>Rhizobiaceae</taxon>
        <taxon>Rhizobium/Agrobacterium group</taxon>
        <taxon>Rhizobium</taxon>
    </lineage>
</organism>
<protein>
    <submittedName>
        <fullName evidence="6">LysR family hydrogen peroxide-inducible transcriptional activator</fullName>
    </submittedName>
</protein>
<dbReference type="EMBL" id="JAUSWH010000015">
    <property type="protein sequence ID" value="MDQ0457470.1"/>
    <property type="molecule type" value="Genomic_DNA"/>
</dbReference>
<dbReference type="Gene3D" id="1.10.10.10">
    <property type="entry name" value="Winged helix-like DNA-binding domain superfamily/Winged helix DNA-binding domain"/>
    <property type="match status" value="1"/>
</dbReference>
<sequence length="303" mass="33214">MKPAPNLRHLGYLLALAEYLNFSRAADACLVTQSTLSAGIRELETLIGGQLAERTKRQVMLTPLGRLVCDKARMMLQLSDELVDLGSGRPDMLTGRLEIGVIPTVGPFLLPRLMPAIRRRYPDLELGWREDKTTPLMERLRAGQLDALLMAFPHAVNGLETMVLFEDVYHFVCHADHPLATAETVDVEDLPQLDLLLLEKDHCLHAHAIPLLTAAAGGTRSNFSATSLHTLVAMVGEGQGATLLPTIAIEAGLHEAHSSVVVPIAGQTQARQIGLVWRGQSPRASAIRELGFYLRHQLKPKQD</sequence>
<keyword evidence="2" id="KW-0805">Transcription regulation</keyword>
<feature type="domain" description="HTH lysR-type" evidence="5">
    <location>
        <begin position="5"/>
        <end position="62"/>
    </location>
</feature>
<evidence type="ECO:0000313" key="6">
    <source>
        <dbReference type="EMBL" id="MDQ0457470.1"/>
    </source>
</evidence>
<dbReference type="RefSeq" id="WP_307159640.1">
    <property type="nucleotide sequence ID" value="NZ_JAUSWH010000015.1"/>
</dbReference>
<dbReference type="Pfam" id="PF03466">
    <property type="entry name" value="LysR_substrate"/>
    <property type="match status" value="1"/>
</dbReference>
<dbReference type="Gene3D" id="3.40.190.10">
    <property type="entry name" value="Periplasmic binding protein-like II"/>
    <property type="match status" value="2"/>
</dbReference>
<gene>
    <name evidence="6" type="ORF">QO005_003828</name>
</gene>
<dbReference type="PROSITE" id="PS50931">
    <property type="entry name" value="HTH_LYSR"/>
    <property type="match status" value="1"/>
</dbReference>
<dbReference type="InterPro" id="IPR000847">
    <property type="entry name" value="LysR_HTH_N"/>
</dbReference>
<proteinExistence type="inferred from homology"/>
<dbReference type="InterPro" id="IPR036388">
    <property type="entry name" value="WH-like_DNA-bd_sf"/>
</dbReference>
<dbReference type="SUPFAM" id="SSF53850">
    <property type="entry name" value="Periplasmic binding protein-like II"/>
    <property type="match status" value="1"/>
</dbReference>
<dbReference type="CDD" id="cd08411">
    <property type="entry name" value="PBP2_OxyR"/>
    <property type="match status" value="1"/>
</dbReference>
<dbReference type="InterPro" id="IPR036390">
    <property type="entry name" value="WH_DNA-bd_sf"/>
</dbReference>
<keyword evidence="7" id="KW-1185">Reference proteome</keyword>